<comment type="cofactor">
    <cofactor evidence="1">
        <name>Mg(2+)</name>
        <dbReference type="ChEBI" id="CHEBI:18420"/>
    </cofactor>
</comment>
<evidence type="ECO:0000256" key="2">
    <source>
        <dbReference type="ARBA" id="ARBA00022801"/>
    </source>
</evidence>
<dbReference type="Gene3D" id="3.90.79.10">
    <property type="entry name" value="Nucleoside Triphosphate Pyrophosphohydrolase"/>
    <property type="match status" value="1"/>
</dbReference>
<organism evidence="4 5">
    <name type="scientific">Psychrobacillus faecigallinarum</name>
    <dbReference type="NCBI Taxonomy" id="2762235"/>
    <lineage>
        <taxon>Bacteria</taxon>
        <taxon>Bacillati</taxon>
        <taxon>Bacillota</taxon>
        <taxon>Bacilli</taxon>
        <taxon>Bacillales</taxon>
        <taxon>Bacillaceae</taxon>
        <taxon>Psychrobacillus</taxon>
    </lineage>
</organism>
<keyword evidence="5" id="KW-1185">Reference proteome</keyword>
<evidence type="ECO:0000313" key="4">
    <source>
        <dbReference type="EMBL" id="MBD7944591.1"/>
    </source>
</evidence>
<gene>
    <name evidence="4" type="ORF">H9650_10730</name>
</gene>
<dbReference type="InterPro" id="IPR015797">
    <property type="entry name" value="NUDIX_hydrolase-like_dom_sf"/>
</dbReference>
<keyword evidence="2 4" id="KW-0378">Hydrolase</keyword>
<evidence type="ECO:0000256" key="1">
    <source>
        <dbReference type="ARBA" id="ARBA00001946"/>
    </source>
</evidence>
<feature type="domain" description="Nudix hydrolase" evidence="3">
    <location>
        <begin position="40"/>
        <end position="170"/>
    </location>
</feature>
<name>A0ABR8R9W7_9BACI</name>
<dbReference type="EMBL" id="JACSQO010000004">
    <property type="protein sequence ID" value="MBD7944591.1"/>
    <property type="molecule type" value="Genomic_DNA"/>
</dbReference>
<dbReference type="PROSITE" id="PS51462">
    <property type="entry name" value="NUDIX"/>
    <property type="match status" value="1"/>
</dbReference>
<dbReference type="InterPro" id="IPR000086">
    <property type="entry name" value="NUDIX_hydrolase_dom"/>
</dbReference>
<sequence length="184" mass="21405">MDTWKKLSSSYLYQSPFGNLRKDKCELPNGQIIEDYYVNEYDDWVNAIVLTKEQQIVLVSQYRYSAQNIFLEIPAGKPEGGESYQEAILREVQEETGYSTDREPILLGQFYVNPATQTNKVFTYLLLDAYHTSGQQLDPTEFIDVHIYNWNEMGSLIVNGEIQQLFTAHAYYMALSYLKEKPIR</sequence>
<protein>
    <submittedName>
        <fullName evidence="4">NUDIX hydrolase</fullName>
    </submittedName>
</protein>
<dbReference type="CDD" id="cd03424">
    <property type="entry name" value="NUDIX_ADPRase_Nudt5_UGPPase_Nudt14"/>
    <property type="match status" value="1"/>
</dbReference>
<dbReference type="InterPro" id="IPR020084">
    <property type="entry name" value="NUDIX_hydrolase_CS"/>
</dbReference>
<dbReference type="PROSITE" id="PS00893">
    <property type="entry name" value="NUDIX_BOX"/>
    <property type="match status" value="1"/>
</dbReference>
<dbReference type="Proteomes" id="UP000640786">
    <property type="component" value="Unassembled WGS sequence"/>
</dbReference>
<reference evidence="4 5" key="1">
    <citation type="submission" date="2020-08" db="EMBL/GenBank/DDBJ databases">
        <title>A Genomic Blueprint of the Chicken Gut Microbiome.</title>
        <authorList>
            <person name="Gilroy R."/>
            <person name="Ravi A."/>
            <person name="Getino M."/>
            <person name="Pursley I."/>
            <person name="Horton D.L."/>
            <person name="Alikhan N.-F."/>
            <person name="Baker D."/>
            <person name="Gharbi K."/>
            <person name="Hall N."/>
            <person name="Watson M."/>
            <person name="Adriaenssens E.M."/>
            <person name="Foster-Nyarko E."/>
            <person name="Jarju S."/>
            <person name="Secka A."/>
            <person name="Antonio M."/>
            <person name="Oren A."/>
            <person name="Chaudhuri R."/>
            <person name="La Ragione R.M."/>
            <person name="Hildebrand F."/>
            <person name="Pallen M.J."/>
        </authorList>
    </citation>
    <scope>NUCLEOTIDE SEQUENCE [LARGE SCALE GENOMIC DNA]</scope>
    <source>
        <strain evidence="4 5">Sa2BUA9</strain>
    </source>
</reference>
<evidence type="ECO:0000313" key="5">
    <source>
        <dbReference type="Proteomes" id="UP000640786"/>
    </source>
</evidence>
<dbReference type="Pfam" id="PF00293">
    <property type="entry name" value="NUDIX"/>
    <property type="match status" value="1"/>
</dbReference>
<dbReference type="PANTHER" id="PTHR11839:SF18">
    <property type="entry name" value="NUDIX HYDROLASE DOMAIN-CONTAINING PROTEIN"/>
    <property type="match status" value="1"/>
</dbReference>
<proteinExistence type="predicted"/>
<evidence type="ECO:0000259" key="3">
    <source>
        <dbReference type="PROSITE" id="PS51462"/>
    </source>
</evidence>
<dbReference type="GO" id="GO:0016787">
    <property type="term" value="F:hydrolase activity"/>
    <property type="evidence" value="ECO:0007669"/>
    <property type="project" value="UniProtKB-KW"/>
</dbReference>
<dbReference type="PANTHER" id="PTHR11839">
    <property type="entry name" value="UDP/ADP-SUGAR PYROPHOSPHATASE"/>
    <property type="match status" value="1"/>
</dbReference>
<dbReference type="SUPFAM" id="SSF55811">
    <property type="entry name" value="Nudix"/>
    <property type="match status" value="1"/>
</dbReference>
<comment type="caution">
    <text evidence="4">The sequence shown here is derived from an EMBL/GenBank/DDBJ whole genome shotgun (WGS) entry which is preliminary data.</text>
</comment>
<accession>A0ABR8R9W7</accession>